<dbReference type="SMART" id="SM00757">
    <property type="entry name" value="CRA"/>
    <property type="match status" value="1"/>
</dbReference>
<evidence type="ECO:0000259" key="3">
    <source>
        <dbReference type="PROSITE" id="PS50897"/>
    </source>
</evidence>
<dbReference type="InterPro" id="IPR001870">
    <property type="entry name" value="B30.2/SPRY"/>
</dbReference>
<feature type="domain" description="CTLH" evidence="3">
    <location>
        <begin position="277"/>
        <end position="332"/>
    </location>
</feature>
<evidence type="ECO:0000313" key="6">
    <source>
        <dbReference type="Proteomes" id="UP001445335"/>
    </source>
</evidence>
<dbReference type="PROSITE" id="PS50897">
    <property type="entry name" value="CTLH"/>
    <property type="match status" value="1"/>
</dbReference>
<dbReference type="Pfam" id="PF10607">
    <property type="entry name" value="CTLH"/>
    <property type="match status" value="1"/>
</dbReference>
<evidence type="ECO:0000259" key="2">
    <source>
        <dbReference type="PROSITE" id="PS50188"/>
    </source>
</evidence>
<dbReference type="Pfam" id="PF00622">
    <property type="entry name" value="SPRY"/>
    <property type="match status" value="1"/>
</dbReference>
<comment type="caution">
    <text evidence="5">The sequence shown here is derived from an EMBL/GenBank/DDBJ whole genome shotgun (WGS) entry which is preliminary data.</text>
</comment>
<dbReference type="SMART" id="SM00449">
    <property type="entry name" value="SPRY"/>
    <property type="match status" value="1"/>
</dbReference>
<dbReference type="SUPFAM" id="SSF49899">
    <property type="entry name" value="Concanavalin A-like lectins/glucanases"/>
    <property type="match status" value="1"/>
</dbReference>
<dbReference type="InterPro" id="IPR003877">
    <property type="entry name" value="SPRY_dom"/>
</dbReference>
<name>A0AAW1QZC9_9CHLO</name>
<dbReference type="SMART" id="SM00668">
    <property type="entry name" value="CTLH"/>
    <property type="match status" value="1"/>
</dbReference>
<dbReference type="PANTHER" id="PTHR12864">
    <property type="entry name" value="RAN BINDING PROTEIN 9-RELATED"/>
    <property type="match status" value="1"/>
</dbReference>
<feature type="compositionally biased region" description="Basic and acidic residues" evidence="1">
    <location>
        <begin position="9"/>
        <end position="23"/>
    </location>
</feature>
<reference evidence="5 6" key="1">
    <citation type="journal article" date="2024" name="Nat. Commun.">
        <title>Phylogenomics reveals the evolutionary origins of lichenization in chlorophyte algae.</title>
        <authorList>
            <person name="Puginier C."/>
            <person name="Libourel C."/>
            <person name="Otte J."/>
            <person name="Skaloud P."/>
            <person name="Haon M."/>
            <person name="Grisel S."/>
            <person name="Petersen M."/>
            <person name="Berrin J.G."/>
            <person name="Delaux P.M."/>
            <person name="Dal Grande F."/>
            <person name="Keller J."/>
        </authorList>
    </citation>
    <scope>NUCLEOTIDE SEQUENCE [LARGE SCALE GENOMIC DNA]</scope>
    <source>
        <strain evidence="5 6">SAG 245.80</strain>
    </source>
</reference>
<gene>
    <name evidence="4" type="ORF">WJX81_002569</name>
    <name evidence="5" type="ORF">WJX81_006034</name>
</gene>
<evidence type="ECO:0000313" key="5">
    <source>
        <dbReference type="EMBL" id="KAK9826894.1"/>
    </source>
</evidence>
<dbReference type="EMBL" id="JALJOU010000061">
    <property type="protein sequence ID" value="KAK9826894.1"/>
    <property type="molecule type" value="Genomic_DNA"/>
</dbReference>
<dbReference type="Proteomes" id="UP001445335">
    <property type="component" value="Unassembled WGS sequence"/>
</dbReference>
<feature type="region of interest" description="Disordered" evidence="1">
    <location>
        <begin position="1"/>
        <end position="31"/>
    </location>
</feature>
<dbReference type="PROSITE" id="PS50188">
    <property type="entry name" value="B302_SPRY"/>
    <property type="match status" value="1"/>
</dbReference>
<sequence length="471" mass="50450">MWRHSFGKHHPENCSASEDRDGGAEEPASSEFNTASFGNFLEVAKNKLTVKYTGNGQHPNDVGAIQGNRRVPRQRSVYYYEVHVDDAGDRGLIGIGFADCSFRLQRQPGWEPQSYGYHGDDGKRFNGNAQGDDFGPTFSTGDVVGAGVHLERQEIFFTLNGKHLGVAFRNISSVPLWPTIGLHSKNEQVTVNFGADPFRFDLAAMVQEEAEQQAVAVQRAEVDAGAMHRVVRDYLAHYGYADTLAAFDSVAGLDGSESVPVRAKADGACAAARLPVRQAVRRHLMAGRVGEAEALLVQHAPGLAGPAGDNCVCFYLSCLKFIELVREGRVDGALAYAQGDLARLRGVLAYSSRAYDAMLLDVVALLAYEQPHESEVAGLLGLAQREAVADVVNAALLATAAAPAPGLAHCHATNERAGQAVLERLLQQLVAARTEALAANGGSGQPFLLRHHLLPPPAKASAASAMMDMVE</sequence>
<protein>
    <submittedName>
        <fullName evidence="5">Uncharacterized protein</fullName>
    </submittedName>
</protein>
<dbReference type="EMBL" id="JALJOU010000061">
    <property type="protein sequence ID" value="KAK9826873.1"/>
    <property type="molecule type" value="Genomic_DNA"/>
</dbReference>
<keyword evidence="6" id="KW-1185">Reference proteome</keyword>
<evidence type="ECO:0000313" key="4">
    <source>
        <dbReference type="EMBL" id="KAK9826873.1"/>
    </source>
</evidence>
<dbReference type="InterPro" id="IPR043136">
    <property type="entry name" value="B30.2/SPRY_sf"/>
</dbReference>
<feature type="domain" description="B30.2/SPRY" evidence="2">
    <location>
        <begin position="10"/>
        <end position="198"/>
    </location>
</feature>
<dbReference type="InterPro" id="IPR013320">
    <property type="entry name" value="ConA-like_dom_sf"/>
</dbReference>
<reference evidence="5" key="2">
    <citation type="submission" date="2024-04" db="EMBL/GenBank/DDBJ databases">
        <authorList>
            <person name="Dal Grande F."/>
            <person name="Keller J."/>
            <person name="Delaux P.-M."/>
        </authorList>
    </citation>
    <scope>NUCLEOTIDE SEQUENCE</scope>
    <source>
        <strain evidence="5">SAG 245.80</strain>
    </source>
</reference>
<dbReference type="InterPro" id="IPR006595">
    <property type="entry name" value="CTLH_C"/>
</dbReference>
<accession>A0AAW1QZC9</accession>
<dbReference type="Gene3D" id="2.60.120.920">
    <property type="match status" value="1"/>
</dbReference>
<dbReference type="InterPro" id="IPR024964">
    <property type="entry name" value="CTLH/CRA"/>
</dbReference>
<dbReference type="InterPro" id="IPR013144">
    <property type="entry name" value="CRA_dom"/>
</dbReference>
<organism evidence="5 6">
    <name type="scientific">Elliptochloris bilobata</name>
    <dbReference type="NCBI Taxonomy" id="381761"/>
    <lineage>
        <taxon>Eukaryota</taxon>
        <taxon>Viridiplantae</taxon>
        <taxon>Chlorophyta</taxon>
        <taxon>core chlorophytes</taxon>
        <taxon>Trebouxiophyceae</taxon>
        <taxon>Trebouxiophyceae incertae sedis</taxon>
        <taxon>Elliptochloris clade</taxon>
        <taxon>Elliptochloris</taxon>
    </lineage>
</organism>
<evidence type="ECO:0000256" key="1">
    <source>
        <dbReference type="SAM" id="MobiDB-lite"/>
    </source>
</evidence>
<dbReference type="AlphaFoldDB" id="A0AAW1QZC9"/>
<dbReference type="InterPro" id="IPR050618">
    <property type="entry name" value="Ubq-SigPath_Reg"/>
</dbReference>
<proteinExistence type="predicted"/>